<evidence type="ECO:0000259" key="3">
    <source>
        <dbReference type="PROSITE" id="PS50977"/>
    </source>
</evidence>
<protein>
    <submittedName>
        <fullName evidence="4">Transcriptional regulator</fullName>
    </submittedName>
</protein>
<accession>A0A084ABL7</accession>
<feature type="domain" description="HTH tetR-type" evidence="3">
    <location>
        <begin position="1"/>
        <end position="61"/>
    </location>
</feature>
<name>A0A084ABL7_LACLC</name>
<comment type="caution">
    <text evidence="4">The sequence shown here is derived from an EMBL/GenBank/DDBJ whole genome shotgun (WGS) entry which is preliminary data.</text>
</comment>
<organism evidence="4 5">
    <name type="scientific">Lactococcus cremoris subsp. cremoris GE214</name>
    <dbReference type="NCBI Taxonomy" id="1415168"/>
    <lineage>
        <taxon>Bacteria</taxon>
        <taxon>Bacillati</taxon>
        <taxon>Bacillota</taxon>
        <taxon>Bacilli</taxon>
        <taxon>Lactobacillales</taxon>
        <taxon>Streptococcaceae</taxon>
        <taxon>Lactococcus</taxon>
        <taxon>Lactococcus cremoris subsp. cremoris</taxon>
    </lineage>
</organism>
<dbReference type="PRINTS" id="PR00455">
    <property type="entry name" value="HTHTETR"/>
</dbReference>
<dbReference type="Pfam" id="PF17935">
    <property type="entry name" value="TetR_C_27"/>
    <property type="match status" value="1"/>
</dbReference>
<dbReference type="PANTHER" id="PTHR43479:SF20">
    <property type="entry name" value="HTH TETR-TYPE DOMAIN-CONTAINING PROTEIN"/>
    <property type="match status" value="1"/>
</dbReference>
<gene>
    <name evidence="4" type="ORF">U725_01088</name>
</gene>
<dbReference type="AlphaFoldDB" id="A0A084ABL7"/>
<reference evidence="4 5" key="1">
    <citation type="submission" date="2014-06" db="EMBL/GenBank/DDBJ databases">
        <title>Draft genome sequence of the putrescine producing strain Lactococcus lactis subsp cremoris GE214.</title>
        <authorList>
            <person name="Ladero V."/>
            <person name="Linares D.M."/>
            <person name="del Rio B."/>
            <person name="Mayo B."/>
            <person name="Martin M.C."/>
            <person name="Fernandez M."/>
            <person name="Alvarez M.A."/>
        </authorList>
    </citation>
    <scope>NUCLEOTIDE SEQUENCE [LARGE SCALE GENOMIC DNA]</scope>
    <source>
        <strain evidence="4 5">GE214</strain>
    </source>
</reference>
<dbReference type="PROSITE" id="PS01081">
    <property type="entry name" value="HTH_TETR_1"/>
    <property type="match status" value="1"/>
</dbReference>
<dbReference type="Proteomes" id="UP000028401">
    <property type="component" value="Unassembled WGS sequence"/>
</dbReference>
<proteinExistence type="predicted"/>
<dbReference type="InterPro" id="IPR023772">
    <property type="entry name" value="DNA-bd_HTH_TetR-type_CS"/>
</dbReference>
<dbReference type="GO" id="GO:0003677">
    <property type="term" value="F:DNA binding"/>
    <property type="evidence" value="ECO:0007669"/>
    <property type="project" value="UniProtKB-UniRule"/>
</dbReference>
<evidence type="ECO:0000313" key="5">
    <source>
        <dbReference type="Proteomes" id="UP000028401"/>
    </source>
</evidence>
<sequence>MNTREKILKKTEEFILKNGIEKLTISKIAKELNISQPAIYKHFKSKDELLTILSLRWLNGQTLVKIFPFDTSSYEHQKDIVHDWLWSVAIAKYEAHRKTPEMFALYTTYIGENLELGRQHILEMVESLKTAAKLESYEEAGAYIQAFVYFHHPKIAPQWDDQFQTQFENLWTLVEPNLNAF</sequence>
<dbReference type="InterPro" id="IPR001647">
    <property type="entry name" value="HTH_TetR"/>
</dbReference>
<dbReference type="PROSITE" id="PS50977">
    <property type="entry name" value="HTH_TETR_2"/>
    <property type="match status" value="1"/>
</dbReference>
<dbReference type="InterPro" id="IPR009057">
    <property type="entry name" value="Homeodomain-like_sf"/>
</dbReference>
<evidence type="ECO:0000256" key="2">
    <source>
        <dbReference type="PROSITE-ProRule" id="PRU00335"/>
    </source>
</evidence>
<keyword evidence="1 2" id="KW-0238">DNA-binding</keyword>
<dbReference type="Gene3D" id="1.10.357.10">
    <property type="entry name" value="Tetracycline Repressor, domain 2"/>
    <property type="match status" value="1"/>
</dbReference>
<dbReference type="PATRIC" id="fig|1415168.3.peg.1155"/>
<dbReference type="Pfam" id="PF00440">
    <property type="entry name" value="TetR_N"/>
    <property type="match status" value="1"/>
</dbReference>
<dbReference type="InterPro" id="IPR041478">
    <property type="entry name" value="TetR_C_27"/>
</dbReference>
<evidence type="ECO:0000256" key="1">
    <source>
        <dbReference type="ARBA" id="ARBA00023125"/>
    </source>
</evidence>
<dbReference type="PANTHER" id="PTHR43479">
    <property type="entry name" value="ACREF/ENVCD OPERON REPRESSOR-RELATED"/>
    <property type="match status" value="1"/>
</dbReference>
<dbReference type="RefSeq" id="WP_042748094.1">
    <property type="nucleotide sequence ID" value="NZ_AZSI01000024.1"/>
</dbReference>
<dbReference type="InterPro" id="IPR050624">
    <property type="entry name" value="HTH-type_Tx_Regulator"/>
</dbReference>
<feature type="DNA-binding region" description="H-T-H motif" evidence="2">
    <location>
        <begin position="24"/>
        <end position="43"/>
    </location>
</feature>
<evidence type="ECO:0000313" key="4">
    <source>
        <dbReference type="EMBL" id="KEY62696.1"/>
    </source>
</evidence>
<dbReference type="EMBL" id="AZSI01000024">
    <property type="protein sequence ID" value="KEY62696.1"/>
    <property type="molecule type" value="Genomic_DNA"/>
</dbReference>
<dbReference type="SUPFAM" id="SSF46689">
    <property type="entry name" value="Homeodomain-like"/>
    <property type="match status" value="1"/>
</dbReference>